<evidence type="ECO:0000313" key="4">
    <source>
        <dbReference type="Proteomes" id="UP000256941"/>
    </source>
</evidence>
<sequence>MIGRVFALCAAFSLAGCATITRGTKDVLVVNSTPGGAQVRLSDGQTCENTPCSFKVPRKSELNVAVTKDRCKPQQVRVTNRVAGGGGAAMAGNVLVGGIIGAGVDASSGAMLELVPNPVNVQLECR</sequence>
<organism evidence="1 4">
    <name type="scientific">Paracoccus versutus</name>
    <name type="common">Thiobacillus versutus</name>
    <dbReference type="NCBI Taxonomy" id="34007"/>
    <lineage>
        <taxon>Bacteria</taxon>
        <taxon>Pseudomonadati</taxon>
        <taxon>Pseudomonadota</taxon>
        <taxon>Alphaproteobacteria</taxon>
        <taxon>Rhodobacterales</taxon>
        <taxon>Paracoccaceae</taxon>
        <taxon>Paracoccus</taxon>
    </lineage>
</organism>
<dbReference type="eggNOG" id="ENOG5032RN3">
    <property type="taxonomic scope" value="Bacteria"/>
</dbReference>
<accession>A0A099FMP7</accession>
<dbReference type="EMBL" id="QUMX01000057">
    <property type="protein sequence ID" value="REG29299.1"/>
    <property type="molecule type" value="Genomic_DNA"/>
</dbReference>
<name>A0A099FMP7_PARVE</name>
<dbReference type="PROSITE" id="PS51257">
    <property type="entry name" value="PROKAR_LIPOPROTEIN"/>
    <property type="match status" value="1"/>
</dbReference>
<reference evidence="3 4" key="1">
    <citation type="submission" date="2018-08" db="EMBL/GenBank/DDBJ databases">
        <title>Genomic Encyclopedia of Archaeal and Bacterial Type Strains, Phase II (KMG-II): from individual species to whole genera.</title>
        <authorList>
            <person name="Goeker M."/>
        </authorList>
    </citation>
    <scope>NUCLEOTIDE SEQUENCE [LARGE SCALE GENOMIC DNA]</scope>
    <source>
        <strain evidence="1 4">DSM 17099</strain>
        <strain evidence="2 3">DSM 582</strain>
    </source>
</reference>
<dbReference type="EMBL" id="QTUJ01000004">
    <property type="protein sequence ID" value="REF67109.1"/>
    <property type="molecule type" value="Genomic_DNA"/>
</dbReference>
<evidence type="ECO:0000313" key="1">
    <source>
        <dbReference type="EMBL" id="REF67109.1"/>
    </source>
</evidence>
<dbReference type="AlphaFoldDB" id="A0A099FMP7"/>
<dbReference type="Proteomes" id="UP000256794">
    <property type="component" value="Unassembled WGS sequence"/>
</dbReference>
<protein>
    <submittedName>
        <fullName evidence="1">Uncharacterized protein</fullName>
    </submittedName>
</protein>
<dbReference type="RefSeq" id="WP_036751685.1">
    <property type="nucleotide sequence ID" value="NZ_CP035284.1"/>
</dbReference>
<dbReference type="OrthoDB" id="7428207at2"/>
<accession>A0A3D9XJR1</accession>
<comment type="caution">
    <text evidence="1">The sequence shown here is derived from an EMBL/GenBank/DDBJ whole genome shotgun (WGS) entry which is preliminary data.</text>
</comment>
<proteinExistence type="predicted"/>
<dbReference type="Proteomes" id="UP000256941">
    <property type="component" value="Unassembled WGS sequence"/>
</dbReference>
<gene>
    <name evidence="2" type="ORF">ATH84_10576</name>
    <name evidence="1" type="ORF">BDD41_4123</name>
</gene>
<evidence type="ECO:0000313" key="2">
    <source>
        <dbReference type="EMBL" id="REG29299.1"/>
    </source>
</evidence>
<keyword evidence="3" id="KW-1185">Reference proteome</keyword>
<evidence type="ECO:0000313" key="3">
    <source>
        <dbReference type="Proteomes" id="UP000256794"/>
    </source>
</evidence>